<dbReference type="Proteomes" id="UP000306317">
    <property type="component" value="Unassembled WGS sequence"/>
</dbReference>
<comment type="caution">
    <text evidence="2">The sequence shown here is derived from an EMBL/GenBank/DDBJ whole genome shotgun (WGS) entry which is preliminary data.</text>
</comment>
<dbReference type="OrthoDB" id="5954450at2"/>
<keyword evidence="3" id="KW-1185">Reference proteome</keyword>
<feature type="compositionally biased region" description="Basic and acidic residues" evidence="1">
    <location>
        <begin position="137"/>
        <end position="147"/>
    </location>
</feature>
<feature type="region of interest" description="Disordered" evidence="1">
    <location>
        <begin position="137"/>
        <end position="165"/>
    </location>
</feature>
<protein>
    <submittedName>
        <fullName evidence="2">Uncharacterized protein</fullName>
    </submittedName>
</protein>
<proteinExistence type="predicted"/>
<accession>A0A4S3KHN5</accession>
<evidence type="ECO:0000313" key="2">
    <source>
        <dbReference type="EMBL" id="THD07454.1"/>
    </source>
</evidence>
<reference evidence="2 3" key="1">
    <citation type="submission" date="2017-02" db="EMBL/GenBank/DDBJ databases">
        <title>Whole genome sequencing of Rhodanobacter lindaniclasticus DSM 17932.</title>
        <authorList>
            <person name="Kumar S."/>
            <person name="Patil P."/>
            <person name="Patil P.B."/>
        </authorList>
    </citation>
    <scope>NUCLEOTIDE SEQUENCE [LARGE SCALE GENOMIC DNA]</scope>
    <source>
        <strain evidence="2 3">DSM 17932</strain>
    </source>
</reference>
<dbReference type="EMBL" id="MWIO01000026">
    <property type="protein sequence ID" value="THD07454.1"/>
    <property type="molecule type" value="Genomic_DNA"/>
</dbReference>
<dbReference type="RefSeq" id="WP_136258438.1">
    <property type="nucleotide sequence ID" value="NZ_MWIO01000026.1"/>
</dbReference>
<dbReference type="PROSITE" id="PS51257">
    <property type="entry name" value="PROKAR_LIPOPROTEIN"/>
    <property type="match status" value="1"/>
</dbReference>
<organism evidence="2 3">
    <name type="scientific">Rhodanobacter lindaniclasticus</name>
    <dbReference type="NCBI Taxonomy" id="75310"/>
    <lineage>
        <taxon>Bacteria</taxon>
        <taxon>Pseudomonadati</taxon>
        <taxon>Pseudomonadota</taxon>
        <taxon>Gammaproteobacteria</taxon>
        <taxon>Lysobacterales</taxon>
        <taxon>Rhodanobacteraceae</taxon>
        <taxon>Rhodanobacter</taxon>
    </lineage>
</organism>
<evidence type="ECO:0000256" key="1">
    <source>
        <dbReference type="SAM" id="MobiDB-lite"/>
    </source>
</evidence>
<gene>
    <name evidence="2" type="ORF">B1991_09250</name>
</gene>
<sequence length="165" mass="18316">MSRMSTLLFRLSAAIMLGSVLLLAGCHRNQVKQEQNLAASMKGQFDLTLQAYKDGQFLLDGGVLSAVDVGSHFAYLRDQGHLPKKVLLIDSDDAKVGKKHLQYLARMAIDYHFGAYFFDSKGRLTEISPVDVKARKLEDYHKPERQPQSDQGTDASGRSYDAAGH</sequence>
<name>A0A4S3KHN5_9GAMM</name>
<evidence type="ECO:0000313" key="3">
    <source>
        <dbReference type="Proteomes" id="UP000306317"/>
    </source>
</evidence>
<dbReference type="AlphaFoldDB" id="A0A4S3KHN5"/>